<proteinExistence type="predicted"/>
<dbReference type="AlphaFoldDB" id="A0A4P6JZQ9"/>
<name>A0A4P6JZQ9_KTERU</name>
<gene>
    <name evidence="2" type="ORF">EPA93_33440</name>
</gene>
<sequence>MQQTMKQLAHPKRLEMLFHGVKTVRLIGALLRDRRVHIMRKTLFLGSVAALLLVLFFPDLFSEAILSTVLPLVGTILGVPLDAGLDWIAFALLVSNMLRFFPAERVAEHYTSIF</sequence>
<dbReference type="EMBL" id="CP035758">
    <property type="protein sequence ID" value="QBD80616.1"/>
    <property type="molecule type" value="Genomic_DNA"/>
</dbReference>
<dbReference type="OrthoDB" id="162071at2"/>
<evidence type="ECO:0000313" key="3">
    <source>
        <dbReference type="Proteomes" id="UP000290365"/>
    </source>
</evidence>
<keyword evidence="1" id="KW-1133">Transmembrane helix</keyword>
<feature type="transmembrane region" description="Helical" evidence="1">
    <location>
        <begin position="42"/>
        <end position="61"/>
    </location>
</feature>
<accession>A0A4P6JZQ9</accession>
<keyword evidence="1" id="KW-0472">Membrane</keyword>
<protein>
    <submittedName>
        <fullName evidence="2">Uncharacterized protein</fullName>
    </submittedName>
</protein>
<organism evidence="2 3">
    <name type="scientific">Ktedonosporobacter rubrisoli</name>
    <dbReference type="NCBI Taxonomy" id="2509675"/>
    <lineage>
        <taxon>Bacteria</taxon>
        <taxon>Bacillati</taxon>
        <taxon>Chloroflexota</taxon>
        <taxon>Ktedonobacteria</taxon>
        <taxon>Ktedonobacterales</taxon>
        <taxon>Ktedonosporobacteraceae</taxon>
        <taxon>Ktedonosporobacter</taxon>
    </lineage>
</organism>
<evidence type="ECO:0000256" key="1">
    <source>
        <dbReference type="SAM" id="Phobius"/>
    </source>
</evidence>
<keyword evidence="3" id="KW-1185">Reference proteome</keyword>
<keyword evidence="1" id="KW-0812">Transmembrane</keyword>
<reference evidence="2 3" key="1">
    <citation type="submission" date="2019-01" db="EMBL/GenBank/DDBJ databases">
        <title>Ktedonosporobacter rubrisoli SCAWS-G2.</title>
        <authorList>
            <person name="Huang Y."/>
            <person name="Yan B."/>
        </authorList>
    </citation>
    <scope>NUCLEOTIDE SEQUENCE [LARGE SCALE GENOMIC DNA]</scope>
    <source>
        <strain evidence="2 3">SCAWS-G2</strain>
    </source>
</reference>
<dbReference type="KEGG" id="kbs:EPA93_33440"/>
<dbReference type="Proteomes" id="UP000290365">
    <property type="component" value="Chromosome"/>
</dbReference>
<evidence type="ECO:0000313" key="2">
    <source>
        <dbReference type="EMBL" id="QBD80616.1"/>
    </source>
</evidence>
<dbReference type="RefSeq" id="WP_129891680.1">
    <property type="nucleotide sequence ID" value="NZ_CP035758.1"/>
</dbReference>
<feature type="transmembrane region" description="Helical" evidence="1">
    <location>
        <begin position="73"/>
        <end position="95"/>
    </location>
</feature>